<dbReference type="CDD" id="cd00347">
    <property type="entry name" value="Flavin_utilizing_monoxygenases"/>
    <property type="match status" value="1"/>
</dbReference>
<dbReference type="NCBIfam" id="TIGR03558">
    <property type="entry name" value="oxido_grp_1"/>
    <property type="match status" value="1"/>
</dbReference>
<dbReference type="InterPro" id="IPR019949">
    <property type="entry name" value="CmoO-like"/>
</dbReference>
<dbReference type="RefSeq" id="WP_185128800.1">
    <property type="nucleotide sequence ID" value="NZ_JACJVO010000009.1"/>
</dbReference>
<dbReference type="EMBL" id="JACJVO010000009">
    <property type="protein sequence ID" value="MBB6731165.1"/>
    <property type="molecule type" value="Genomic_DNA"/>
</dbReference>
<dbReference type="GO" id="GO:0016705">
    <property type="term" value="F:oxidoreductase activity, acting on paired donors, with incorporation or reduction of molecular oxygen"/>
    <property type="evidence" value="ECO:0007669"/>
    <property type="project" value="InterPro"/>
</dbReference>
<reference evidence="3 4" key="1">
    <citation type="submission" date="2020-08" db="EMBL/GenBank/DDBJ databases">
        <title>Cohnella phylogeny.</title>
        <authorList>
            <person name="Dunlap C."/>
        </authorList>
    </citation>
    <scope>NUCLEOTIDE SEQUENCE [LARGE SCALE GENOMIC DNA]</scope>
    <source>
        <strain evidence="3 4">CBP 2801</strain>
    </source>
</reference>
<dbReference type="PANTHER" id="PTHR30137:SF19">
    <property type="entry name" value="LUCIFERASE-LIKE MONOOXYGENASE"/>
    <property type="match status" value="1"/>
</dbReference>
<evidence type="ECO:0000256" key="1">
    <source>
        <dbReference type="ARBA" id="ARBA00007789"/>
    </source>
</evidence>
<sequence length="343" mass="37714">MLSLGVLDQSPVGPDGSAEAALRRTIELARLADRLGYSRFWVSEHHNARSLAGVSPEVLISAVGAHTSRIRIGSGGVLLPHYSPYKVAENFRVLEGLYPGRVDLGIGRAPGGLHLVSQALRNGAPLSGDERLPELLKELAAYLEIGRPLGPDHPYRELEATPRVGTAPEVWLLGSSGFSAALAAQFGAGFSFAHFINGEGGQDAVRYYRKHYRPGPFGSRPQVSVCVYVLCADTDEQAEWEAMAMDLRLLANEKGEFRRPFPTPEEAAARPYTERERASIAKNRKRMIVGGPQRVREALEAFAESYGAEEVLVVCGMSDFRLRLRSYQWLAALFPNSSERHFR</sequence>
<dbReference type="Gene3D" id="3.20.20.30">
    <property type="entry name" value="Luciferase-like domain"/>
    <property type="match status" value="1"/>
</dbReference>
<comment type="similarity">
    <text evidence="1">To bacterial alkanal monooxygenase alpha and beta chains.</text>
</comment>
<organism evidence="3 4">
    <name type="scientific">Cohnella zeiphila</name>
    <dbReference type="NCBI Taxonomy" id="2761120"/>
    <lineage>
        <taxon>Bacteria</taxon>
        <taxon>Bacillati</taxon>
        <taxon>Bacillota</taxon>
        <taxon>Bacilli</taxon>
        <taxon>Bacillales</taxon>
        <taxon>Paenibacillaceae</taxon>
        <taxon>Cohnella</taxon>
    </lineage>
</organism>
<dbReference type="InterPro" id="IPR036661">
    <property type="entry name" value="Luciferase-like_sf"/>
</dbReference>
<proteinExistence type="predicted"/>
<gene>
    <name evidence="3" type="ORF">H7C18_09630</name>
</gene>
<evidence type="ECO:0000259" key="2">
    <source>
        <dbReference type="Pfam" id="PF00296"/>
    </source>
</evidence>
<accession>A0A7X0SJJ7</accession>
<protein>
    <submittedName>
        <fullName evidence="3">LLM class flavin-dependent oxidoreductase</fullName>
    </submittedName>
</protein>
<name>A0A7X0SJJ7_9BACL</name>
<dbReference type="SUPFAM" id="SSF51679">
    <property type="entry name" value="Bacterial luciferase-like"/>
    <property type="match status" value="1"/>
</dbReference>
<dbReference type="InterPro" id="IPR050766">
    <property type="entry name" value="Bact_Lucif_Oxidored"/>
</dbReference>
<dbReference type="Proteomes" id="UP000564644">
    <property type="component" value="Unassembled WGS sequence"/>
</dbReference>
<dbReference type="AlphaFoldDB" id="A0A7X0SJJ7"/>
<feature type="domain" description="Luciferase-like" evidence="2">
    <location>
        <begin position="4"/>
        <end position="306"/>
    </location>
</feature>
<dbReference type="PANTHER" id="PTHR30137">
    <property type="entry name" value="LUCIFERASE-LIKE MONOOXYGENASE"/>
    <property type="match status" value="1"/>
</dbReference>
<evidence type="ECO:0000313" key="3">
    <source>
        <dbReference type="EMBL" id="MBB6731165.1"/>
    </source>
</evidence>
<dbReference type="FunFam" id="3.20.20.30:FF:000002">
    <property type="entry name" value="LLM class flavin-dependent oxidoreductase"/>
    <property type="match status" value="1"/>
</dbReference>
<evidence type="ECO:0000313" key="4">
    <source>
        <dbReference type="Proteomes" id="UP000564644"/>
    </source>
</evidence>
<keyword evidence="4" id="KW-1185">Reference proteome</keyword>
<dbReference type="GO" id="GO:0005829">
    <property type="term" value="C:cytosol"/>
    <property type="evidence" value="ECO:0007669"/>
    <property type="project" value="TreeGrafter"/>
</dbReference>
<comment type="caution">
    <text evidence="3">The sequence shown here is derived from an EMBL/GenBank/DDBJ whole genome shotgun (WGS) entry which is preliminary data.</text>
</comment>
<dbReference type="Pfam" id="PF00296">
    <property type="entry name" value="Bac_luciferase"/>
    <property type="match status" value="1"/>
</dbReference>
<dbReference type="InterPro" id="IPR011251">
    <property type="entry name" value="Luciferase-like_dom"/>
</dbReference>